<dbReference type="eggNOG" id="COG2327">
    <property type="taxonomic scope" value="Bacteria"/>
</dbReference>
<reference evidence="3 4" key="1">
    <citation type="journal article" date="2004" name="Environ. Microbiol.">
        <title>Phylogeny-function analysis of (meta)genomic libraries: screening for expression of ribosomal RNA genes by large-insert library fluorescent in situ hybridization (LIL-FISH).</title>
        <authorList>
            <person name="Leveau J.H."/>
            <person name="Gerards S."/>
            <person name="de Boer W."/>
            <person name="van Veen J.A."/>
        </authorList>
    </citation>
    <scope>NUCLEOTIDE SEQUENCE [LARGE SCALE GENOMIC DNA]</scope>
    <source>
        <strain evidence="3 4">Ter331</strain>
    </source>
</reference>
<proteinExistence type="predicted"/>
<organism evidence="3 4">
    <name type="scientific">Collimonas fungivorans (strain Ter331)</name>
    <dbReference type="NCBI Taxonomy" id="1005048"/>
    <lineage>
        <taxon>Bacteria</taxon>
        <taxon>Pseudomonadati</taxon>
        <taxon>Pseudomonadota</taxon>
        <taxon>Betaproteobacteria</taxon>
        <taxon>Burkholderiales</taxon>
        <taxon>Oxalobacteraceae</taxon>
        <taxon>Collimonas</taxon>
    </lineage>
</organism>
<protein>
    <submittedName>
        <fullName evidence="3">Polysaccharide pyruvyl transferase</fullName>
    </submittedName>
</protein>
<dbReference type="PANTHER" id="PTHR36836:SF1">
    <property type="entry name" value="COLANIC ACID BIOSYNTHESIS PROTEIN WCAK"/>
    <property type="match status" value="1"/>
</dbReference>
<keyword evidence="4" id="KW-1185">Reference proteome</keyword>
<dbReference type="STRING" id="1005048.CFU_1993"/>
<reference evidence="3 4" key="2">
    <citation type="journal article" date="2006" name="J. Microbiol. Methods">
        <title>Genomic flank-sequencing of plasposon insertion sites for rapid identification of functional genes.</title>
        <authorList>
            <person name="Leveau J.H."/>
            <person name="Gerards S."/>
            <person name="Fritsche K."/>
            <person name="Zondag G."/>
            <person name="van Veen J.A."/>
        </authorList>
    </citation>
    <scope>NUCLEOTIDE SEQUENCE [LARGE SCALE GENOMIC DNA]</scope>
    <source>
        <strain evidence="3 4">Ter331</strain>
    </source>
</reference>
<dbReference type="SUPFAM" id="SSF53756">
    <property type="entry name" value="UDP-Glycosyltransferase/glycogen phosphorylase"/>
    <property type="match status" value="1"/>
</dbReference>
<dbReference type="KEGG" id="cfu:CFU_1993"/>
<dbReference type="Proteomes" id="UP000008392">
    <property type="component" value="Chromosome"/>
</dbReference>
<dbReference type="GO" id="GO:0016740">
    <property type="term" value="F:transferase activity"/>
    <property type="evidence" value="ECO:0007669"/>
    <property type="project" value="UniProtKB-KW"/>
</dbReference>
<accession>G0A8W1</accession>
<sequence length="408" mass="44256">MKIVICAVPYSPNLGDGVIYENIKQLLLERVPGAEVSALDIAGRDDYVKAGISKKSLVNKVPKLLRPYAVCTYFSLQYFLRWRRKWVAQLADADLVVVGGGQLLLDVHLNFPVKLFLLSKAVKAAGKSGKVAVFGVGVSKSMSRAGTGLIKRTWENLAPIQASTRDIASAQNLKLILAQPLEVKVTPDPGIYSQQTFAAFLPPRTAGNVLGICISSPLELNQAGVEKQDYSERIGKYFQELAQQAMTLGYRVHLFTNGSPEDEAFKDALAADLDPEIVNLPRPGVPSQLVANIGQCDCIIAHRLHANIVAYALDIPSIGLNWDSKVQSFFELTGRGRFFMQAPVPDVTRTFKLLYQALQVDGTGEKVRLTQQLTTEIAALLERSGLAAKASAPEPDRDQAGRAAAAAA</sequence>
<dbReference type="InterPro" id="IPR007345">
    <property type="entry name" value="Polysacch_pyruvyl_Trfase"/>
</dbReference>
<dbReference type="PANTHER" id="PTHR36836">
    <property type="entry name" value="COLANIC ACID BIOSYNTHESIS PROTEIN WCAK"/>
    <property type="match status" value="1"/>
</dbReference>
<evidence type="ECO:0000313" key="3">
    <source>
        <dbReference type="EMBL" id="AEK61824.1"/>
    </source>
</evidence>
<reference evidence="3 4" key="3">
    <citation type="journal article" date="2008" name="FEMS Microbiol. Ecol.">
        <title>Identification and characterization of genes underlying chitinolysis in Collimonas fungivorans Ter331.</title>
        <authorList>
            <person name="Fritsche K."/>
            <person name="de Boer W."/>
            <person name="Gerards S."/>
            <person name="van den Berg M."/>
            <person name="van Veen J.A."/>
            <person name="Leveau J.H."/>
        </authorList>
    </citation>
    <scope>NUCLEOTIDE SEQUENCE [LARGE SCALE GENOMIC DNA]</scope>
    <source>
        <strain evidence="3 4">Ter331</strain>
    </source>
</reference>
<reference evidence="3 4" key="5">
    <citation type="journal article" date="2011" name="ISME J.">
        <title>Dual transcriptional profiling of a bacterial/fungal confrontation: Collimonas fungivorans versus Aspergillus niger.</title>
        <authorList>
            <person name="Mela F."/>
            <person name="Fritsche K."/>
            <person name="de Boer W."/>
            <person name="van Veen J.A."/>
            <person name="de Graaff L.H."/>
            <person name="van den Berg M."/>
            <person name="Leveau J.H."/>
        </authorList>
    </citation>
    <scope>NUCLEOTIDE SEQUENCE [LARGE SCALE GENOMIC DNA]</scope>
    <source>
        <strain evidence="3 4">Ter331</strain>
    </source>
</reference>
<name>G0A8W1_COLFT</name>
<dbReference type="Gene3D" id="3.40.50.2000">
    <property type="entry name" value="Glycogen Phosphorylase B"/>
    <property type="match status" value="1"/>
</dbReference>
<dbReference type="RefSeq" id="WP_014005978.1">
    <property type="nucleotide sequence ID" value="NC_015856.1"/>
</dbReference>
<keyword evidence="3" id="KW-0808">Transferase</keyword>
<dbReference type="AlphaFoldDB" id="G0A8W1"/>
<dbReference type="EMBL" id="CP002745">
    <property type="protein sequence ID" value="AEK61824.1"/>
    <property type="molecule type" value="Genomic_DNA"/>
</dbReference>
<dbReference type="Pfam" id="PF04230">
    <property type="entry name" value="PS_pyruv_trans"/>
    <property type="match status" value="1"/>
</dbReference>
<reference evidence="3 4" key="4">
    <citation type="journal article" date="2010" name="Environ. Microbiol.">
        <title>The bacterial genus Collimonas: mycophagy, weathering and other adaptive solutions to life in oligotrophic soil environments.</title>
        <authorList>
            <person name="Leveau J.H."/>
            <person name="Uroz S."/>
            <person name="de Boer W."/>
        </authorList>
    </citation>
    <scope>NUCLEOTIDE SEQUENCE [LARGE SCALE GENOMIC DNA]</scope>
    <source>
        <strain evidence="3 4">Ter331</strain>
    </source>
</reference>
<feature type="region of interest" description="Disordered" evidence="1">
    <location>
        <begin position="387"/>
        <end position="408"/>
    </location>
</feature>
<gene>
    <name evidence="3" type="ordered locus">CFU_1993</name>
</gene>
<reference evidence="4" key="6">
    <citation type="submission" date="2011-05" db="EMBL/GenBank/DDBJ databases">
        <title>Complete sequence of Collimonas fungivorans Ter331.</title>
        <authorList>
            <person name="Leveau J.H."/>
        </authorList>
    </citation>
    <scope>NUCLEOTIDE SEQUENCE [LARGE SCALE GENOMIC DNA]</scope>
    <source>
        <strain evidence="4">Ter331</strain>
    </source>
</reference>
<evidence type="ECO:0000259" key="2">
    <source>
        <dbReference type="Pfam" id="PF04230"/>
    </source>
</evidence>
<evidence type="ECO:0000313" key="4">
    <source>
        <dbReference type="Proteomes" id="UP000008392"/>
    </source>
</evidence>
<evidence type="ECO:0000256" key="1">
    <source>
        <dbReference type="SAM" id="MobiDB-lite"/>
    </source>
</evidence>
<dbReference type="HOGENOM" id="CLU_056504_0_0_4"/>
<feature type="domain" description="Polysaccharide pyruvyl transferase" evidence="2">
    <location>
        <begin position="13"/>
        <end position="324"/>
    </location>
</feature>